<comment type="caution">
    <text evidence="5">The sequence shown here is derived from an EMBL/GenBank/DDBJ whole genome shotgun (WGS) entry which is preliminary data.</text>
</comment>
<protein>
    <recommendedName>
        <fullName evidence="4">CCHC-type domain-containing protein</fullName>
    </recommendedName>
</protein>
<dbReference type="GO" id="GO:0003676">
    <property type="term" value="F:nucleic acid binding"/>
    <property type="evidence" value="ECO:0007669"/>
    <property type="project" value="InterPro"/>
</dbReference>
<gene>
    <name evidence="5" type="ORF">Tci_055514</name>
</gene>
<evidence type="ECO:0000259" key="4">
    <source>
        <dbReference type="PROSITE" id="PS50158"/>
    </source>
</evidence>
<proteinExistence type="predicted"/>
<feature type="region of interest" description="Disordered" evidence="3">
    <location>
        <begin position="266"/>
        <end position="286"/>
    </location>
</feature>
<evidence type="ECO:0000313" key="5">
    <source>
        <dbReference type="EMBL" id="GEU83536.1"/>
    </source>
</evidence>
<evidence type="ECO:0000256" key="1">
    <source>
        <dbReference type="PROSITE-ProRule" id="PRU00047"/>
    </source>
</evidence>
<name>A0A6L2NBB8_TANCI</name>
<dbReference type="SUPFAM" id="SSF57756">
    <property type="entry name" value="Retrovirus zinc finger-like domains"/>
    <property type="match status" value="1"/>
</dbReference>
<accession>A0A6L2NBB8</accession>
<dbReference type="InterPro" id="IPR036875">
    <property type="entry name" value="Znf_CCHC_sf"/>
</dbReference>
<dbReference type="EMBL" id="BKCJ010008703">
    <property type="protein sequence ID" value="GEU83536.1"/>
    <property type="molecule type" value="Genomic_DNA"/>
</dbReference>
<keyword evidence="1" id="KW-0479">Metal-binding</keyword>
<evidence type="ECO:0000256" key="3">
    <source>
        <dbReference type="SAM" id="MobiDB-lite"/>
    </source>
</evidence>
<dbReference type="InterPro" id="IPR001878">
    <property type="entry name" value="Znf_CCHC"/>
</dbReference>
<keyword evidence="1" id="KW-0863">Zinc-finger</keyword>
<sequence length="440" mass="50228">MAYSRHWTTLRLYASDLTANPSICLIETGKGPESESSAKKKGRTVAITTEDMQKRINDVKARTTLLLALPDEHQLRFSKYETAKELWEAILKTFGGNEATKKTKKNQLKLQYGNFKAEGSETLEKTFNRLQDIVSHLEFMDVEIEQDDLNQKFFTSLAPEWLMYTIVWRNRDDLDTMSLDDVYNHLKVYEPKFQKKSESNSQNMAFISSSNTSSGKGEVYTASVPTASTQTGKTITIQGSDVAGFDKSKVECFSCHKMGHFARECRAPRSQDRGKRESYKQGLKEEEPAPKALMAIDGIRWDWRYMANEEENHALVAGDEVPTEFALMAKSSSSSDNENYETDLYNYKRGLSQAEARLVEFKENKVKYCKKIRVLERDAEIRDNKIKYLKNELEQIKKEKESLDNKLTGFENASKDLDNLLGSQRSDKNKEGLGYSAANT</sequence>
<dbReference type="GO" id="GO:0008270">
    <property type="term" value="F:zinc ion binding"/>
    <property type="evidence" value="ECO:0007669"/>
    <property type="project" value="UniProtKB-KW"/>
</dbReference>
<feature type="domain" description="CCHC-type" evidence="4">
    <location>
        <begin position="252"/>
        <end position="266"/>
    </location>
</feature>
<organism evidence="5">
    <name type="scientific">Tanacetum cinerariifolium</name>
    <name type="common">Dalmatian daisy</name>
    <name type="synonym">Chrysanthemum cinerariifolium</name>
    <dbReference type="NCBI Taxonomy" id="118510"/>
    <lineage>
        <taxon>Eukaryota</taxon>
        <taxon>Viridiplantae</taxon>
        <taxon>Streptophyta</taxon>
        <taxon>Embryophyta</taxon>
        <taxon>Tracheophyta</taxon>
        <taxon>Spermatophyta</taxon>
        <taxon>Magnoliopsida</taxon>
        <taxon>eudicotyledons</taxon>
        <taxon>Gunneridae</taxon>
        <taxon>Pentapetalae</taxon>
        <taxon>asterids</taxon>
        <taxon>campanulids</taxon>
        <taxon>Asterales</taxon>
        <taxon>Asteraceae</taxon>
        <taxon>Asteroideae</taxon>
        <taxon>Anthemideae</taxon>
        <taxon>Anthemidinae</taxon>
        <taxon>Tanacetum</taxon>
    </lineage>
</organism>
<dbReference type="SMART" id="SM00343">
    <property type="entry name" value="ZnF_C2HC"/>
    <property type="match status" value="1"/>
</dbReference>
<dbReference type="PANTHER" id="PTHR35317:SF23">
    <property type="entry name" value="OS04G0629600 PROTEIN"/>
    <property type="match status" value="1"/>
</dbReference>
<keyword evidence="1" id="KW-0862">Zinc</keyword>
<dbReference type="PROSITE" id="PS50158">
    <property type="entry name" value="ZF_CCHC"/>
    <property type="match status" value="1"/>
</dbReference>
<evidence type="ECO:0000256" key="2">
    <source>
        <dbReference type="SAM" id="Coils"/>
    </source>
</evidence>
<dbReference type="AlphaFoldDB" id="A0A6L2NBB8"/>
<dbReference type="Pfam" id="PF14223">
    <property type="entry name" value="Retrotran_gag_2"/>
    <property type="match status" value="1"/>
</dbReference>
<dbReference type="PANTHER" id="PTHR35317">
    <property type="entry name" value="OS04G0629600 PROTEIN"/>
    <property type="match status" value="1"/>
</dbReference>
<feature type="coiled-coil region" evidence="2">
    <location>
        <begin position="351"/>
        <end position="413"/>
    </location>
</feature>
<feature type="region of interest" description="Disordered" evidence="3">
    <location>
        <begin position="418"/>
        <end position="440"/>
    </location>
</feature>
<keyword evidence="2" id="KW-0175">Coiled coil</keyword>
<dbReference type="Gene3D" id="4.10.60.10">
    <property type="entry name" value="Zinc finger, CCHC-type"/>
    <property type="match status" value="1"/>
</dbReference>
<reference evidence="5" key="1">
    <citation type="journal article" date="2019" name="Sci. Rep.">
        <title>Draft genome of Tanacetum cinerariifolium, the natural source of mosquito coil.</title>
        <authorList>
            <person name="Yamashiro T."/>
            <person name="Shiraishi A."/>
            <person name="Satake H."/>
            <person name="Nakayama K."/>
        </authorList>
    </citation>
    <scope>NUCLEOTIDE SEQUENCE</scope>
</reference>